<reference evidence="5" key="1">
    <citation type="submission" date="2021-12" db="EMBL/GenBank/DDBJ databases">
        <authorList>
            <person name="King R."/>
        </authorList>
    </citation>
    <scope>NUCLEOTIDE SEQUENCE</scope>
</reference>
<feature type="compositionally biased region" description="Basic and acidic residues" evidence="3">
    <location>
        <begin position="60"/>
        <end position="69"/>
    </location>
</feature>
<dbReference type="GO" id="GO:0005730">
    <property type="term" value="C:nucleolus"/>
    <property type="evidence" value="ECO:0007669"/>
    <property type="project" value="TreeGrafter"/>
</dbReference>
<feature type="compositionally biased region" description="Basic residues" evidence="3">
    <location>
        <begin position="540"/>
        <end position="549"/>
    </location>
</feature>
<evidence type="ECO:0000313" key="6">
    <source>
        <dbReference type="Proteomes" id="UP001152759"/>
    </source>
</evidence>
<sequence>MSEPEDDDRSSSSSEEEDEDAKGVTEEIEKNFLRTLSCLRKRDPKIYDSNVKFFNDEPSEANKESETGKKDKKKSKKESMSVRQYETKLLLEHGPEFVEKDEDEADIQEPSSPTYIEEQKVLKENFKKILDASDSEDDSEGLFKVKEKHKEEKEREEEAFRKWLKGQKEDIEDNETKKDLQYLHDCWTDPNIDKSEEFLKDYILNKRYLEKDDQPNKTALEDLSEEEEELKKAEEFEYKYNFRYEEPDREFLKRYPRDIESSMRRKKDKQEKRRLQREKAKERKLKKFEEKQKEVAELKKKKREELVEQIKKLKELTGNDKLAFEDELMDDDFDSTKFDQKMEEVFNNDFYNDEDTEKPVFEDDDFDYSYYENQEADPEDPNFVMDCDYNPEVAKQKKLEKKLKSKDKKKNALTSTESTELPDEIKSNAEAFEKYIDEFYKYDFEDLIDDLPCRFKYSKVVPNSYGLTIDEILAADDDELEKWCSIKKVDRIRSEHAEKNEAKIYAAKARDEALKRKILPSLYKYKEAEEFDTKPEDEKKKKKKKKKKKSENSTPVTNHASDGDSMAIENTSIKEEIVDSMENSHVGELVNSASKIGIEEAGNSKKKKKKKNMEDETTSHVAKLNAEATNIKQEEDSFIGGELENSTVGNLENSHSNTEIKESCESKKKKKKRKRLEDSVSEEVVINEAVADTSLSPKKKKKRNSETGNDADESVVISNPNTSMKQKKKQVKTESKMNSNSVPARNDHNSPNKNKSRFSKPSSRNSSEFKFKKNNNFNSFGKNRKNDHGGKFTSDNDKFSNSKFKNHNKLKSGKNIKPWQKSKIESNDKLGLSDARLEAYGINPKKFKNKLIYGPKNV</sequence>
<accession>A0A9P0A3F0</accession>
<evidence type="ECO:0000259" key="4">
    <source>
        <dbReference type="Pfam" id="PF12936"/>
    </source>
</evidence>
<feature type="compositionally biased region" description="Polar residues" evidence="3">
    <location>
        <begin position="644"/>
        <end position="657"/>
    </location>
</feature>
<feature type="compositionally biased region" description="Basic and acidic residues" evidence="3">
    <location>
        <begin position="784"/>
        <end position="800"/>
    </location>
</feature>
<feature type="compositionally biased region" description="Basic and acidic residues" evidence="3">
    <location>
        <begin position="77"/>
        <end position="98"/>
    </location>
</feature>
<proteinExistence type="inferred from homology"/>
<keyword evidence="6" id="KW-1185">Reference proteome</keyword>
<organism evidence="5 6">
    <name type="scientific">Bemisia tabaci</name>
    <name type="common">Sweetpotato whitefly</name>
    <name type="synonym">Aleurodes tabaci</name>
    <dbReference type="NCBI Taxonomy" id="7038"/>
    <lineage>
        <taxon>Eukaryota</taxon>
        <taxon>Metazoa</taxon>
        <taxon>Ecdysozoa</taxon>
        <taxon>Arthropoda</taxon>
        <taxon>Hexapoda</taxon>
        <taxon>Insecta</taxon>
        <taxon>Pterygota</taxon>
        <taxon>Neoptera</taxon>
        <taxon>Paraneoptera</taxon>
        <taxon>Hemiptera</taxon>
        <taxon>Sternorrhyncha</taxon>
        <taxon>Aleyrodoidea</taxon>
        <taxon>Aleyrodidae</taxon>
        <taxon>Aleyrodinae</taxon>
        <taxon>Bemisia</taxon>
    </lineage>
</organism>
<name>A0A9P0A3F0_BEMTA</name>
<dbReference type="InterPro" id="IPR024626">
    <property type="entry name" value="Kri1-like_C"/>
</dbReference>
<feature type="region of interest" description="Disordered" evidence="3">
    <location>
        <begin position="1"/>
        <end position="27"/>
    </location>
</feature>
<feature type="compositionally biased region" description="Basic and acidic residues" evidence="3">
    <location>
        <begin position="141"/>
        <end position="156"/>
    </location>
</feature>
<feature type="region of interest" description="Disordered" evidence="3">
    <location>
        <begin position="49"/>
        <end position="118"/>
    </location>
</feature>
<evidence type="ECO:0000313" key="5">
    <source>
        <dbReference type="EMBL" id="CAH0382372.1"/>
    </source>
</evidence>
<feature type="compositionally biased region" description="Basic residues" evidence="3">
    <location>
        <begin position="804"/>
        <end position="814"/>
    </location>
</feature>
<dbReference type="EMBL" id="OU963862">
    <property type="protein sequence ID" value="CAH0382372.1"/>
    <property type="molecule type" value="Genomic_DNA"/>
</dbReference>
<feature type="domain" description="Kri1-like C-terminal" evidence="4">
    <location>
        <begin position="431"/>
        <end position="517"/>
    </location>
</feature>
<gene>
    <name evidence="5" type="ORF">BEMITA_LOCUS1919</name>
</gene>
<dbReference type="AlphaFoldDB" id="A0A9P0A3F0"/>
<dbReference type="KEGG" id="btab:109043944"/>
<dbReference type="GO" id="GO:0030686">
    <property type="term" value="C:90S preribosome"/>
    <property type="evidence" value="ECO:0007669"/>
    <property type="project" value="TreeGrafter"/>
</dbReference>
<dbReference type="Proteomes" id="UP001152759">
    <property type="component" value="Chromosome 1"/>
</dbReference>
<feature type="region of interest" description="Disordered" evidence="3">
    <location>
        <begin position="261"/>
        <end position="284"/>
    </location>
</feature>
<evidence type="ECO:0000256" key="1">
    <source>
        <dbReference type="ARBA" id="ARBA00007473"/>
    </source>
</evidence>
<protein>
    <recommendedName>
        <fullName evidence="2">Protein KRI1 homolog</fullName>
    </recommendedName>
</protein>
<dbReference type="PANTHER" id="PTHR14490:SF5">
    <property type="entry name" value="PROTEIN KRI1 HOMOLOG"/>
    <property type="match status" value="1"/>
</dbReference>
<feature type="compositionally biased region" description="Acidic residues" evidence="3">
    <location>
        <begin position="1"/>
        <end position="20"/>
    </location>
</feature>
<comment type="similarity">
    <text evidence="1">Belongs to the KRI1 family.</text>
</comment>
<feature type="compositionally biased region" description="Low complexity" evidence="3">
    <location>
        <begin position="751"/>
        <end position="781"/>
    </location>
</feature>
<feature type="region of interest" description="Disordered" evidence="3">
    <location>
        <begin position="400"/>
        <end position="424"/>
    </location>
</feature>
<dbReference type="Pfam" id="PF12936">
    <property type="entry name" value="Kri1_C"/>
    <property type="match status" value="1"/>
</dbReference>
<evidence type="ECO:0000256" key="3">
    <source>
        <dbReference type="SAM" id="MobiDB-lite"/>
    </source>
</evidence>
<dbReference type="GO" id="GO:0000447">
    <property type="term" value="P:endonucleolytic cleavage in ITS1 to separate SSU-rRNA from 5.8S rRNA and LSU-rRNA from tricistronic rRNA transcript (SSU-rRNA, 5.8S rRNA, LSU-rRNA)"/>
    <property type="evidence" value="ECO:0007669"/>
    <property type="project" value="TreeGrafter"/>
</dbReference>
<dbReference type="InterPro" id="IPR018034">
    <property type="entry name" value="Kri1"/>
</dbReference>
<dbReference type="PANTHER" id="PTHR14490">
    <property type="entry name" value="ZINC FINGER, ZZ TYPE"/>
    <property type="match status" value="1"/>
</dbReference>
<feature type="region of interest" description="Disordered" evidence="3">
    <location>
        <begin position="133"/>
        <end position="156"/>
    </location>
</feature>
<feature type="region of interest" description="Disordered" evidence="3">
    <location>
        <begin position="530"/>
        <end position="830"/>
    </location>
</feature>
<dbReference type="Pfam" id="PF05178">
    <property type="entry name" value="Kri1"/>
    <property type="match status" value="1"/>
</dbReference>
<feature type="compositionally biased region" description="Basic and acidic residues" evidence="3">
    <location>
        <begin position="530"/>
        <end position="539"/>
    </location>
</feature>
<evidence type="ECO:0000256" key="2">
    <source>
        <dbReference type="ARBA" id="ARBA00017294"/>
    </source>
</evidence>
<feature type="compositionally biased region" description="Basic residues" evidence="3">
    <location>
        <begin position="400"/>
        <end position="411"/>
    </location>
</feature>